<proteinExistence type="predicted"/>
<evidence type="ECO:0000313" key="2">
    <source>
        <dbReference type="EMBL" id="CAA9436439.1"/>
    </source>
</evidence>
<dbReference type="EC" id="2.7.11.1" evidence="2"/>
<gene>
    <name evidence="2" type="ORF">AVDCRST_MAG35-2960</name>
</gene>
<organism evidence="2">
    <name type="scientific">uncultured Quadrisphaera sp</name>
    <dbReference type="NCBI Taxonomy" id="904978"/>
    <lineage>
        <taxon>Bacteria</taxon>
        <taxon>Bacillati</taxon>
        <taxon>Actinomycetota</taxon>
        <taxon>Actinomycetes</taxon>
        <taxon>Kineosporiales</taxon>
        <taxon>Kineosporiaceae</taxon>
        <taxon>Quadrisphaera</taxon>
        <taxon>environmental samples</taxon>
    </lineage>
</organism>
<protein>
    <submittedName>
        <fullName evidence="2">Serine/threonine-protein kinase PknA</fullName>
        <ecNumber evidence="2">2.7.11.1</ecNumber>
    </submittedName>
</protein>
<reference evidence="2" key="1">
    <citation type="submission" date="2020-02" db="EMBL/GenBank/DDBJ databases">
        <authorList>
            <person name="Meier V. D."/>
        </authorList>
    </citation>
    <scope>NUCLEOTIDE SEQUENCE</scope>
    <source>
        <strain evidence="2">AVDCRST_MAG35</strain>
    </source>
</reference>
<feature type="non-terminal residue" evidence="2">
    <location>
        <position position="1"/>
    </location>
</feature>
<feature type="compositionally biased region" description="Basic residues" evidence="1">
    <location>
        <begin position="111"/>
        <end position="161"/>
    </location>
</feature>
<feature type="compositionally biased region" description="Basic and acidic residues" evidence="1">
    <location>
        <begin position="163"/>
        <end position="176"/>
    </location>
</feature>
<dbReference type="EMBL" id="CADCUY010000572">
    <property type="protein sequence ID" value="CAA9436439.1"/>
    <property type="molecule type" value="Genomic_DNA"/>
</dbReference>
<feature type="non-terminal residue" evidence="2">
    <location>
        <position position="184"/>
    </location>
</feature>
<accession>A0A6J4QFV5</accession>
<feature type="compositionally biased region" description="Low complexity" evidence="1">
    <location>
        <begin position="43"/>
        <end position="52"/>
    </location>
</feature>
<feature type="region of interest" description="Disordered" evidence="1">
    <location>
        <begin position="1"/>
        <end position="184"/>
    </location>
</feature>
<dbReference type="GO" id="GO:0004674">
    <property type="term" value="F:protein serine/threonine kinase activity"/>
    <property type="evidence" value="ECO:0007669"/>
    <property type="project" value="UniProtKB-EC"/>
</dbReference>
<feature type="compositionally biased region" description="Basic residues" evidence="1">
    <location>
        <begin position="72"/>
        <end position="86"/>
    </location>
</feature>
<dbReference type="AlphaFoldDB" id="A0A6J4QFV5"/>
<keyword evidence="2" id="KW-0808">Transferase</keyword>
<evidence type="ECO:0000256" key="1">
    <source>
        <dbReference type="SAM" id="MobiDB-lite"/>
    </source>
</evidence>
<sequence>GEDRAGRGAGRALPPGLGHRRRRHGPGLAGPGRAARPDRRRQGAQARAGLRPRVPRPVPHRGPAQRGAEPPHHRHRLRLRRGRRQRLPGDGAGAGRAALRPAGPRGGAARAPRRLPGRRLGPRARGRPPRRPGAPRRQARQPARHPRRRREDHRLRHRPGRGRGADHRDRRGDGHRRLLRPRAG</sequence>
<keyword evidence="2" id="KW-0418">Kinase</keyword>
<name>A0A6J4QFV5_9ACTN</name>
<feature type="compositionally biased region" description="Low complexity" evidence="1">
    <location>
        <begin position="95"/>
        <end position="110"/>
    </location>
</feature>